<evidence type="ECO:0000256" key="9">
    <source>
        <dbReference type="ARBA" id="ARBA00031538"/>
    </source>
</evidence>
<evidence type="ECO:0000259" key="15">
    <source>
        <dbReference type="Pfam" id="PF02096"/>
    </source>
</evidence>
<dbReference type="OrthoDB" id="9780552at2"/>
<evidence type="ECO:0000256" key="13">
    <source>
        <dbReference type="SAM" id="MobiDB-lite"/>
    </source>
</evidence>
<feature type="transmembrane region" description="Helical" evidence="14">
    <location>
        <begin position="32"/>
        <end position="55"/>
    </location>
</feature>
<dbReference type="InterPro" id="IPR001708">
    <property type="entry name" value="YidC/ALB3/OXA1/COX18"/>
</dbReference>
<keyword evidence="6 14" id="KW-0472">Membrane</keyword>
<evidence type="ECO:0000256" key="4">
    <source>
        <dbReference type="ARBA" id="ARBA00022692"/>
    </source>
</evidence>
<evidence type="ECO:0000256" key="12">
    <source>
        <dbReference type="RuleBase" id="RU003945"/>
    </source>
</evidence>
<dbReference type="NCBIfam" id="NF001300">
    <property type="entry name" value="PRK00247.1"/>
    <property type="match status" value="1"/>
</dbReference>
<dbReference type="PANTHER" id="PTHR12428:SF65">
    <property type="entry name" value="CYTOCHROME C OXIDASE ASSEMBLY PROTEIN COX18, MITOCHONDRIAL"/>
    <property type="match status" value="1"/>
</dbReference>
<comment type="subcellular location">
    <subcellularLocation>
        <location evidence="1 12">Membrane</location>
        <topology evidence="1 12">Multi-pass membrane protein</topology>
    </subcellularLocation>
</comment>
<dbReference type="PANTHER" id="PTHR12428">
    <property type="entry name" value="OXA1"/>
    <property type="match status" value="1"/>
</dbReference>
<evidence type="ECO:0000256" key="14">
    <source>
        <dbReference type="SAM" id="Phobius"/>
    </source>
</evidence>
<evidence type="ECO:0000313" key="17">
    <source>
        <dbReference type="Proteomes" id="UP000336646"/>
    </source>
</evidence>
<dbReference type="Proteomes" id="UP000336646">
    <property type="component" value="Unassembled WGS sequence"/>
</dbReference>
<reference evidence="16 17" key="1">
    <citation type="submission" date="2018-12" db="EMBL/GenBank/DDBJ databases">
        <title>Corynebacterium sanguinis sp. nov., a clinically-associated and environmental corynebacterium.</title>
        <authorList>
            <person name="Gonzales-Siles L."/>
            <person name="Jaen-Luchoro D."/>
            <person name="Cardew S."/>
            <person name="Inganas E."/>
            <person name="Ohlen M."/>
            <person name="Jensie-Markopolous S."/>
            <person name="Pinyeiro-Iglesias B."/>
            <person name="Molin K."/>
            <person name="Skovbjerg S."/>
            <person name="Svensson-Stadler L."/>
            <person name="Funke G."/>
            <person name="Moore E.R.B."/>
        </authorList>
    </citation>
    <scope>NUCLEOTIDE SEQUENCE [LARGE SCALE GENOMIC DNA]</scope>
    <source>
        <strain evidence="16 17">58734</strain>
    </source>
</reference>
<organism evidence="16 17">
    <name type="scientific">Corynebacterium sanguinis</name>
    <dbReference type="NCBI Taxonomy" id="2594913"/>
    <lineage>
        <taxon>Bacteria</taxon>
        <taxon>Bacillati</taxon>
        <taxon>Actinomycetota</taxon>
        <taxon>Actinomycetes</taxon>
        <taxon>Mycobacteriales</taxon>
        <taxon>Corynebacteriaceae</taxon>
        <taxon>Corynebacterium</taxon>
    </lineage>
</organism>
<dbReference type="GeneID" id="74901624"/>
<feature type="transmembrane region" description="Helical" evidence="14">
    <location>
        <begin position="221"/>
        <end position="242"/>
    </location>
</feature>
<comment type="subunit">
    <text evidence="8">Interacts with the Sec translocase complex via SecD. Specifically interacts with transmembrane segments of nascent integral membrane proteins during membrane integration.</text>
</comment>
<feature type="compositionally biased region" description="Basic and acidic residues" evidence="13">
    <location>
        <begin position="323"/>
        <end position="356"/>
    </location>
</feature>
<keyword evidence="5 14" id="KW-1133">Transmembrane helix</keyword>
<name>A0A6C1TY40_9CORY</name>
<dbReference type="GO" id="GO:0032977">
    <property type="term" value="F:membrane insertase activity"/>
    <property type="evidence" value="ECO:0007669"/>
    <property type="project" value="InterPro"/>
</dbReference>
<feature type="compositionally biased region" description="Basic residues" evidence="13">
    <location>
        <begin position="300"/>
        <end position="309"/>
    </location>
</feature>
<evidence type="ECO:0000256" key="8">
    <source>
        <dbReference type="ARBA" id="ARBA00026028"/>
    </source>
</evidence>
<evidence type="ECO:0000256" key="5">
    <source>
        <dbReference type="ARBA" id="ARBA00022989"/>
    </source>
</evidence>
<dbReference type="AlphaFoldDB" id="A0A6C1TY40"/>
<sequence>MIDAFVYPVSAVMKFWHWLLAGVFGMESSNSWVASVVLLVVTIRIVIVPLQWYTYKTARVVVLMRPRLAEIEAQYADEITPESIQAHERAKKELHKEYNYNPLAGCLPALIQIPFFLGLYRLLLRMAVPSSSAGHSLGVLSPAEVESFRASTLLGVPLPAYVSMTPEQFAHLGTTLADVRALAIPMLLAAVCFTTLNLAISQIRSRSTLDWGSALAHRSYVFIWALVPVAGLGLAFAGLTGLVPIALLLYWVSGNFFTFIQTIVLWYLMVKLYPLADDHRAHILEKKSVELSHRREARDKKRSRRRRKLSAMSNPSAYAQVRTEIRAEKDADKAAAEEAKAEKKRANAQRREAMREIRRKRIAERKQRGSSDDSQME</sequence>
<proteinExistence type="inferred from homology"/>
<protein>
    <recommendedName>
        <fullName evidence="3">Membrane protein insertase YidC</fullName>
    </recommendedName>
    <alternativeName>
        <fullName evidence="11">Foldase YidC</fullName>
    </alternativeName>
    <alternativeName>
        <fullName evidence="10">Membrane integrase YidC</fullName>
    </alternativeName>
    <alternativeName>
        <fullName evidence="9">Membrane protein YidC</fullName>
    </alternativeName>
</protein>
<dbReference type="GO" id="GO:0051205">
    <property type="term" value="P:protein insertion into membrane"/>
    <property type="evidence" value="ECO:0007669"/>
    <property type="project" value="TreeGrafter"/>
</dbReference>
<evidence type="ECO:0000256" key="6">
    <source>
        <dbReference type="ARBA" id="ARBA00023136"/>
    </source>
</evidence>
<dbReference type="EMBL" id="RXIR01000017">
    <property type="protein sequence ID" value="TVS27849.1"/>
    <property type="molecule type" value="Genomic_DNA"/>
</dbReference>
<comment type="caution">
    <text evidence="16">The sequence shown here is derived from an EMBL/GenBank/DDBJ whole genome shotgun (WGS) entry which is preliminary data.</text>
</comment>
<dbReference type="GO" id="GO:0016020">
    <property type="term" value="C:membrane"/>
    <property type="evidence" value="ECO:0007669"/>
    <property type="project" value="UniProtKB-SubCell"/>
</dbReference>
<evidence type="ECO:0000256" key="7">
    <source>
        <dbReference type="ARBA" id="ARBA00025034"/>
    </source>
</evidence>
<feature type="region of interest" description="Disordered" evidence="13">
    <location>
        <begin position="294"/>
        <end position="377"/>
    </location>
</feature>
<comment type="function">
    <text evidence="7">Required for the insertion and/or proper folding and/or complex formation of integral membrane proteins into the membrane. Involved in integration of membrane proteins that insert both dependently and independently of the Sec translocase complex, as well as at least some lipoproteins. Aids folding of multispanning membrane proteins.</text>
</comment>
<accession>A0A6C1TY40</accession>
<evidence type="ECO:0000256" key="3">
    <source>
        <dbReference type="ARBA" id="ARBA00015325"/>
    </source>
</evidence>
<feature type="transmembrane region" description="Helical" evidence="14">
    <location>
        <begin position="182"/>
        <end position="200"/>
    </location>
</feature>
<evidence type="ECO:0000256" key="10">
    <source>
        <dbReference type="ARBA" id="ARBA00033245"/>
    </source>
</evidence>
<keyword evidence="4 12" id="KW-0812">Transmembrane</keyword>
<evidence type="ECO:0000256" key="2">
    <source>
        <dbReference type="ARBA" id="ARBA00010527"/>
    </source>
</evidence>
<evidence type="ECO:0000313" key="16">
    <source>
        <dbReference type="EMBL" id="TVS27849.1"/>
    </source>
</evidence>
<feature type="transmembrane region" description="Helical" evidence="14">
    <location>
        <begin position="248"/>
        <end position="270"/>
    </location>
</feature>
<dbReference type="InterPro" id="IPR028055">
    <property type="entry name" value="YidC/Oxa/ALB_C"/>
</dbReference>
<evidence type="ECO:0000256" key="1">
    <source>
        <dbReference type="ARBA" id="ARBA00004141"/>
    </source>
</evidence>
<dbReference type="NCBIfam" id="TIGR03592">
    <property type="entry name" value="yidC_oxa1_cterm"/>
    <property type="match status" value="1"/>
</dbReference>
<dbReference type="RefSeq" id="WP_136651321.1">
    <property type="nucleotide sequence ID" value="NZ_CP038157.1"/>
</dbReference>
<evidence type="ECO:0000256" key="11">
    <source>
        <dbReference type="ARBA" id="ARBA00033342"/>
    </source>
</evidence>
<dbReference type="Pfam" id="PF02096">
    <property type="entry name" value="60KD_IMP"/>
    <property type="match status" value="1"/>
</dbReference>
<comment type="similarity">
    <text evidence="2">Belongs to the OXA1/ALB3/YidC family. Type 1 subfamily.</text>
</comment>
<feature type="domain" description="Membrane insertase YidC/Oxa/ALB C-terminal" evidence="15">
    <location>
        <begin position="32"/>
        <end position="265"/>
    </location>
</feature>
<feature type="transmembrane region" description="Helical" evidence="14">
    <location>
        <begin position="98"/>
        <end position="120"/>
    </location>
</feature>
<gene>
    <name evidence="16" type="primary">yidC</name>
    <name evidence="16" type="ORF">EKI59_08365</name>
</gene>